<dbReference type="EMBL" id="DPPF01000107">
    <property type="protein sequence ID" value="HCW93090.1"/>
    <property type="molecule type" value="Genomic_DNA"/>
</dbReference>
<dbReference type="GO" id="GO:0050660">
    <property type="term" value="F:flavin adenine dinucleotide binding"/>
    <property type="evidence" value="ECO:0007669"/>
    <property type="project" value="UniProtKB-UniRule"/>
</dbReference>
<dbReference type="GO" id="GO:0006235">
    <property type="term" value="P:dTTP biosynthetic process"/>
    <property type="evidence" value="ECO:0007669"/>
    <property type="project" value="UniProtKB-UniRule"/>
</dbReference>
<feature type="binding site" description="in other chain" evidence="1">
    <location>
        <position position="149"/>
    </location>
    <ligand>
        <name>dUMP</name>
        <dbReference type="ChEBI" id="CHEBI:246422"/>
        <note>ligand shared between dimeric partners</note>
    </ligand>
</feature>
<dbReference type="GO" id="GO:0006231">
    <property type="term" value="P:dTMP biosynthetic process"/>
    <property type="evidence" value="ECO:0007669"/>
    <property type="project" value="UniProtKB-UniRule"/>
</dbReference>
<feature type="binding site" evidence="1">
    <location>
        <position position="94"/>
    </location>
    <ligand>
        <name>FAD</name>
        <dbReference type="ChEBI" id="CHEBI:57692"/>
        <note>ligand shared between neighboring subunits</note>
    </ligand>
</feature>
<dbReference type="GO" id="GO:0004799">
    <property type="term" value="F:thymidylate synthase activity"/>
    <property type="evidence" value="ECO:0007669"/>
    <property type="project" value="TreeGrafter"/>
</dbReference>
<dbReference type="PANTHER" id="PTHR34934:SF1">
    <property type="entry name" value="FLAVIN-DEPENDENT THYMIDYLATE SYNTHASE"/>
    <property type="match status" value="1"/>
</dbReference>
<dbReference type="PANTHER" id="PTHR34934">
    <property type="entry name" value="FLAVIN-DEPENDENT THYMIDYLATE SYNTHASE"/>
    <property type="match status" value="1"/>
</dbReference>
<dbReference type="GO" id="GO:0070402">
    <property type="term" value="F:NADPH binding"/>
    <property type="evidence" value="ECO:0007669"/>
    <property type="project" value="TreeGrafter"/>
</dbReference>
<keyword evidence="1" id="KW-0808">Transferase</keyword>
<feature type="binding site" evidence="1">
    <location>
        <begin position="165"/>
        <end position="167"/>
    </location>
    <ligand>
        <name>FAD</name>
        <dbReference type="ChEBI" id="CHEBI:57692"/>
        <note>ligand shared between neighboring subunits</note>
    </ligand>
</feature>
<comment type="pathway">
    <text evidence="1">Pyrimidine metabolism; dTTP biosynthesis.</text>
</comment>
<reference evidence="2 3" key="1">
    <citation type="journal article" date="2018" name="Nat. Biotechnol.">
        <title>A standardized bacterial taxonomy based on genome phylogeny substantially revises the tree of life.</title>
        <authorList>
            <person name="Parks D.H."/>
            <person name="Chuvochina M."/>
            <person name="Waite D.W."/>
            <person name="Rinke C."/>
            <person name="Skarshewski A."/>
            <person name="Chaumeil P.A."/>
            <person name="Hugenholtz P."/>
        </authorList>
    </citation>
    <scope>NUCLEOTIDE SEQUENCE [LARGE SCALE GENOMIC DNA]</scope>
    <source>
        <strain evidence="2">UBA8672</strain>
    </source>
</reference>
<organism evidence="2 3">
    <name type="scientific">Flexistipes sinusarabici</name>
    <dbReference type="NCBI Taxonomy" id="2352"/>
    <lineage>
        <taxon>Bacteria</taxon>
        <taxon>Pseudomonadati</taxon>
        <taxon>Deferribacterota</taxon>
        <taxon>Deferribacteres</taxon>
        <taxon>Deferribacterales</taxon>
        <taxon>Flexistipitaceae</taxon>
        <taxon>Flexistipes</taxon>
    </lineage>
</organism>
<dbReference type="InterPro" id="IPR036098">
    <property type="entry name" value="Thymidylate_synthase_ThyX_sf"/>
</dbReference>
<accession>A0A3D5QBQ8</accession>
<evidence type="ECO:0000313" key="2">
    <source>
        <dbReference type="EMBL" id="HCW93090.1"/>
    </source>
</evidence>
<feature type="binding site" evidence="1">
    <location>
        <begin position="86"/>
        <end position="88"/>
    </location>
    <ligand>
        <name>FAD</name>
        <dbReference type="ChEBI" id="CHEBI:57692"/>
        <note>ligand shared between neighboring subunits</note>
    </ligand>
</feature>
<dbReference type="HAMAP" id="MF_01408">
    <property type="entry name" value="ThyX"/>
    <property type="match status" value="1"/>
</dbReference>
<dbReference type="UniPathway" id="UPA00575"/>
<evidence type="ECO:0000256" key="1">
    <source>
        <dbReference type="HAMAP-Rule" id="MF_01408"/>
    </source>
</evidence>
<comment type="cofactor">
    <cofactor evidence="1">
        <name>FAD</name>
        <dbReference type="ChEBI" id="CHEBI:57692"/>
    </cofactor>
    <text evidence="1">Binds 4 FAD per tetramer. Each FAD binding site is formed by three monomers.</text>
</comment>
<feature type="binding site" evidence="1">
    <location>
        <position position="176"/>
    </location>
    <ligand>
        <name>dUMP</name>
        <dbReference type="ChEBI" id="CHEBI:246422"/>
        <note>ligand shared between dimeric partners</note>
    </ligand>
</feature>
<dbReference type="Pfam" id="PF02511">
    <property type="entry name" value="Thy1"/>
    <property type="match status" value="1"/>
</dbReference>
<dbReference type="SUPFAM" id="SSF69796">
    <property type="entry name" value="Thymidylate synthase-complementing protein Thy1"/>
    <property type="match status" value="1"/>
</dbReference>
<gene>
    <name evidence="1" type="primary">thyX</name>
    <name evidence="2" type="ORF">DHM44_05355</name>
</gene>
<keyword evidence="1" id="KW-0489">Methyltransferase</keyword>
<dbReference type="GO" id="GO:0050797">
    <property type="term" value="F:thymidylate synthase (FAD) activity"/>
    <property type="evidence" value="ECO:0007669"/>
    <property type="project" value="UniProtKB-UniRule"/>
</dbReference>
<name>A0A3D5QBQ8_FLESI</name>
<keyword evidence="1" id="KW-0285">Flavoprotein</keyword>
<feature type="binding site" evidence="1">
    <location>
        <position position="62"/>
    </location>
    <ligand>
        <name>FAD</name>
        <dbReference type="ChEBI" id="CHEBI:57692"/>
        <note>ligand shared between neighboring subunits</note>
    </ligand>
</feature>
<comment type="caution">
    <text evidence="2">The sequence shown here is derived from an EMBL/GenBank/DDBJ whole genome shotgun (WGS) entry which is preliminary data.</text>
</comment>
<feature type="binding site" evidence="1">
    <location>
        <begin position="83"/>
        <end position="86"/>
    </location>
    <ligand>
        <name>dUMP</name>
        <dbReference type="ChEBI" id="CHEBI:246422"/>
        <note>ligand shared between dimeric partners</note>
    </ligand>
</feature>
<dbReference type="EC" id="2.1.1.148" evidence="1"/>
<feature type="binding site" description="in other chain" evidence="1">
    <location>
        <begin position="94"/>
        <end position="98"/>
    </location>
    <ligand>
        <name>dUMP</name>
        <dbReference type="ChEBI" id="CHEBI:246422"/>
        <note>ligand shared between dimeric partners</note>
    </ligand>
</feature>
<dbReference type="Gene3D" id="3.30.1360.170">
    <property type="match status" value="1"/>
</dbReference>
<comment type="function">
    <text evidence="1">Catalyzes the reductive methylation of 2'-deoxyuridine-5'-monophosphate (dUMP) to 2'-deoxythymidine-5'-monophosphate (dTMP) while utilizing 5,10-methylenetetrahydrofolate (mTHF) as the methyl donor, and NADPH and FADH(2) as the reductant.</text>
</comment>
<feature type="active site" description="Involved in ionization of N3 of dUMP, leading to its activation" evidence="1">
    <location>
        <position position="176"/>
    </location>
</feature>
<comment type="similarity">
    <text evidence="1">Belongs to the thymidylate synthase ThyX family.</text>
</comment>
<dbReference type="CDD" id="cd20175">
    <property type="entry name" value="ThyX"/>
    <property type="match status" value="1"/>
</dbReference>
<keyword evidence="1" id="KW-0274">FAD</keyword>
<sequence length="244" mass="27616">MKGKAVKPLVELLSHTPEPEKTVALAAKLCYSSSDIEDLRGKIQAKDQGDFVNKIMGLGHFSVLEHVSFTFGVEGVSRALTHQLVRHRVASYSQKSQRYVSETEGFDFVLPESIKEDSGSAERFYNLMSEISDFYSEMVNKGIKAEDARYVLPNACETKIIITMNARELLHFFSLRCCERAQWEIRRMADLMLQKCYETAPLIFKNSGPGCLSGPCPEGEFACGKISEVRQKYSEMLDKYDRLN</sequence>
<dbReference type="Proteomes" id="UP000262325">
    <property type="component" value="Unassembled WGS sequence"/>
</dbReference>
<proteinExistence type="inferred from homology"/>
<keyword evidence="1" id="KW-0545">Nucleotide biosynthesis</keyword>
<dbReference type="InterPro" id="IPR003669">
    <property type="entry name" value="Thymidylate_synthase_ThyX"/>
</dbReference>
<dbReference type="AlphaFoldDB" id="A0A3D5QBQ8"/>
<keyword evidence="1" id="KW-0521">NADP</keyword>
<comment type="subunit">
    <text evidence="1">Homotetramer.</text>
</comment>
<evidence type="ECO:0000313" key="3">
    <source>
        <dbReference type="Proteomes" id="UP000262325"/>
    </source>
</evidence>
<protein>
    <recommendedName>
        <fullName evidence="1">Flavin-dependent thymidylate synthase</fullName>
        <shortName evidence="1">FDTS</shortName>
        <ecNumber evidence="1">2.1.1.148</ecNumber>
    </recommendedName>
    <alternativeName>
        <fullName evidence="1">FAD-dependent thymidylate synthase</fullName>
    </alternativeName>
    <alternativeName>
        <fullName evidence="1">Thymidylate synthase ThyX</fullName>
        <shortName evidence="1">TS</shortName>
        <shortName evidence="1">TSase</shortName>
    </alternativeName>
</protein>
<dbReference type="GO" id="GO:0032259">
    <property type="term" value="P:methylation"/>
    <property type="evidence" value="ECO:0007669"/>
    <property type="project" value="UniProtKB-KW"/>
</dbReference>
<comment type="catalytic activity">
    <reaction evidence="1">
        <text>dUMP + (6R)-5,10-methylene-5,6,7,8-tetrahydrofolate + NADPH + H(+) = dTMP + (6S)-5,6,7,8-tetrahydrofolate + NADP(+)</text>
        <dbReference type="Rhea" id="RHEA:29043"/>
        <dbReference type="ChEBI" id="CHEBI:15378"/>
        <dbReference type="ChEBI" id="CHEBI:15636"/>
        <dbReference type="ChEBI" id="CHEBI:57453"/>
        <dbReference type="ChEBI" id="CHEBI:57783"/>
        <dbReference type="ChEBI" id="CHEBI:58349"/>
        <dbReference type="ChEBI" id="CHEBI:63528"/>
        <dbReference type="ChEBI" id="CHEBI:246422"/>
        <dbReference type="EC" id="2.1.1.148"/>
    </reaction>
</comment>
<feature type="binding site" evidence="1">
    <location>
        <position position="171"/>
    </location>
    <ligand>
        <name>FAD</name>
        <dbReference type="ChEBI" id="CHEBI:57692"/>
        <note>ligand shared between neighboring subunits</note>
    </ligand>
</feature>
<dbReference type="NCBIfam" id="TIGR02170">
    <property type="entry name" value="thyX"/>
    <property type="match status" value="1"/>
</dbReference>
<dbReference type="PROSITE" id="PS51331">
    <property type="entry name" value="THYX"/>
    <property type="match status" value="1"/>
</dbReference>